<protein>
    <recommendedName>
        <fullName evidence="4">Bacterial Ig domain-containing protein</fullName>
    </recommendedName>
</protein>
<gene>
    <name evidence="2" type="ORF">G8O30_04275</name>
</gene>
<dbReference type="RefSeq" id="WP_239673755.1">
    <property type="nucleotide sequence ID" value="NZ_CP049742.1"/>
</dbReference>
<sequence>MMKKILSISIFCLLLIIGSISPVSAKSPNTFTVNHLVQQQDVYVDCYVEGVTLSGLGKGKKAKAVVSIDGIVVGQFHQAAFILKDVSKGEHILTVEIKERTGKSLGMKKDLPISVQ</sequence>
<evidence type="ECO:0000256" key="1">
    <source>
        <dbReference type="SAM" id="SignalP"/>
    </source>
</evidence>
<keyword evidence="3" id="KW-1185">Reference proteome</keyword>
<proteinExistence type="predicted"/>
<dbReference type="EMBL" id="CP049742">
    <property type="protein sequence ID" value="QPC46228.1"/>
    <property type="molecule type" value="Genomic_DNA"/>
</dbReference>
<evidence type="ECO:0000313" key="3">
    <source>
        <dbReference type="Proteomes" id="UP000593626"/>
    </source>
</evidence>
<evidence type="ECO:0008006" key="4">
    <source>
        <dbReference type="Google" id="ProtNLM"/>
    </source>
</evidence>
<accession>A0A7S8CAI4</accession>
<feature type="signal peptide" evidence="1">
    <location>
        <begin position="1"/>
        <end position="25"/>
    </location>
</feature>
<keyword evidence="1" id="KW-0732">Signal</keyword>
<evidence type="ECO:0000313" key="2">
    <source>
        <dbReference type="EMBL" id="QPC46228.1"/>
    </source>
</evidence>
<name>A0A7S8CAI4_9BACI</name>
<dbReference type="AlphaFoldDB" id="A0A7S8CAI4"/>
<reference evidence="2 3" key="1">
    <citation type="submission" date="2019-07" db="EMBL/GenBank/DDBJ databases">
        <title>Genome sequence of 2 isolates from Red Sea Mangroves.</title>
        <authorList>
            <person name="Sefrji F."/>
            <person name="Michoud G."/>
            <person name="Merlino G."/>
            <person name="Daffonchio D."/>
        </authorList>
    </citation>
    <scope>NUCLEOTIDE SEQUENCE [LARGE SCALE GENOMIC DNA]</scope>
    <source>
        <strain evidence="2 3">R1DC41</strain>
    </source>
</reference>
<dbReference type="Proteomes" id="UP000593626">
    <property type="component" value="Chromosome"/>
</dbReference>
<organism evidence="2 3">
    <name type="scientific">Mangrovibacillus cuniculi</name>
    <dbReference type="NCBI Taxonomy" id="2593652"/>
    <lineage>
        <taxon>Bacteria</taxon>
        <taxon>Bacillati</taxon>
        <taxon>Bacillota</taxon>
        <taxon>Bacilli</taxon>
        <taxon>Bacillales</taxon>
        <taxon>Bacillaceae</taxon>
        <taxon>Mangrovibacillus</taxon>
    </lineage>
</organism>
<feature type="chain" id="PRO_5032514160" description="Bacterial Ig domain-containing protein" evidence="1">
    <location>
        <begin position="26"/>
        <end position="116"/>
    </location>
</feature>
<dbReference type="KEGG" id="mcui:G8O30_04275"/>